<dbReference type="Pfam" id="PF01420">
    <property type="entry name" value="Methylase_S"/>
    <property type="match status" value="1"/>
</dbReference>
<comment type="caution">
    <text evidence="5">The sequence shown here is derived from an EMBL/GenBank/DDBJ whole genome shotgun (WGS) entry which is preliminary data.</text>
</comment>
<dbReference type="InterPro" id="IPR044946">
    <property type="entry name" value="Restrct_endonuc_typeI_TRD_sf"/>
</dbReference>
<feature type="domain" description="Type I restriction modification DNA specificity" evidence="4">
    <location>
        <begin position="3"/>
        <end position="176"/>
    </location>
</feature>
<dbReference type="GO" id="GO:0009307">
    <property type="term" value="P:DNA restriction-modification system"/>
    <property type="evidence" value="ECO:0007669"/>
    <property type="project" value="UniProtKB-KW"/>
</dbReference>
<evidence type="ECO:0000313" key="5">
    <source>
        <dbReference type="EMBL" id="PCJ43318.1"/>
    </source>
</evidence>
<keyword evidence="5" id="KW-0378">Hydrolase</keyword>
<dbReference type="CDD" id="cd16961">
    <property type="entry name" value="RMtype1_S_TRD-CR_like"/>
    <property type="match status" value="1"/>
</dbReference>
<dbReference type="PANTHER" id="PTHR30408:SF12">
    <property type="entry name" value="TYPE I RESTRICTION ENZYME MJAVIII SPECIFICITY SUBUNIT"/>
    <property type="match status" value="1"/>
</dbReference>
<protein>
    <submittedName>
        <fullName evidence="5">Type I restriction endonuclease subunit S</fullName>
    </submittedName>
</protein>
<keyword evidence="3" id="KW-0238">DNA-binding</keyword>
<evidence type="ECO:0000313" key="6">
    <source>
        <dbReference type="Proteomes" id="UP000228987"/>
    </source>
</evidence>
<keyword evidence="5" id="KW-0255">Endonuclease</keyword>
<organism evidence="5 6">
    <name type="scientific">SAR86 cluster bacterium</name>
    <dbReference type="NCBI Taxonomy" id="2030880"/>
    <lineage>
        <taxon>Bacteria</taxon>
        <taxon>Pseudomonadati</taxon>
        <taxon>Pseudomonadota</taxon>
        <taxon>Gammaproteobacteria</taxon>
        <taxon>SAR86 cluster</taxon>
    </lineage>
</organism>
<dbReference type="PANTHER" id="PTHR30408">
    <property type="entry name" value="TYPE-1 RESTRICTION ENZYME ECOKI SPECIFICITY PROTEIN"/>
    <property type="match status" value="1"/>
</dbReference>
<dbReference type="AlphaFoldDB" id="A0A2A5CIG7"/>
<dbReference type="SUPFAM" id="SSF116734">
    <property type="entry name" value="DNA methylase specificity domain"/>
    <property type="match status" value="1"/>
</dbReference>
<gene>
    <name evidence="5" type="ORF">COA71_00100</name>
</gene>
<sequence length="205" mass="23309">MRKTLNSIANIRTGHTFREKIEELSDGNVRVLQIKDIRRQHTELKQTDILTTTLPHVNWSGNNKALLSIDSVVLPARGDYYKASTFKSSDKVIASSQLLIITLKDKSVLPAYLCWAINQKATQHYLNSESRGSNMPMLSTHSLGGMPIHIPSLTTQQKIVELQQLWQQEQQLTQQLIKNREIMLKGMFQQLLIEGDKTSKNGDKQ</sequence>
<dbReference type="InterPro" id="IPR052021">
    <property type="entry name" value="Type-I_RS_S_subunit"/>
</dbReference>
<dbReference type="GO" id="GO:0003677">
    <property type="term" value="F:DNA binding"/>
    <property type="evidence" value="ECO:0007669"/>
    <property type="project" value="UniProtKB-KW"/>
</dbReference>
<dbReference type="Gene3D" id="3.90.220.20">
    <property type="entry name" value="DNA methylase specificity domains"/>
    <property type="match status" value="1"/>
</dbReference>
<reference evidence="6" key="1">
    <citation type="submission" date="2017-08" db="EMBL/GenBank/DDBJ databases">
        <title>A dynamic microbial community with high functional redundancy inhabits the cold, oxic subseafloor aquifer.</title>
        <authorList>
            <person name="Tully B.J."/>
            <person name="Wheat C.G."/>
            <person name="Glazer B.T."/>
            <person name="Huber J.A."/>
        </authorList>
    </citation>
    <scope>NUCLEOTIDE SEQUENCE [LARGE SCALE GENOMIC DNA]</scope>
</reference>
<comment type="similarity">
    <text evidence="1">Belongs to the type-I restriction system S methylase family.</text>
</comment>
<evidence type="ECO:0000256" key="1">
    <source>
        <dbReference type="ARBA" id="ARBA00010923"/>
    </source>
</evidence>
<dbReference type="Proteomes" id="UP000228987">
    <property type="component" value="Unassembled WGS sequence"/>
</dbReference>
<proteinExistence type="inferred from homology"/>
<dbReference type="EMBL" id="NVWI01000001">
    <property type="protein sequence ID" value="PCJ43318.1"/>
    <property type="molecule type" value="Genomic_DNA"/>
</dbReference>
<name>A0A2A5CIG7_9GAMM</name>
<dbReference type="GO" id="GO:0004519">
    <property type="term" value="F:endonuclease activity"/>
    <property type="evidence" value="ECO:0007669"/>
    <property type="project" value="UniProtKB-KW"/>
</dbReference>
<evidence type="ECO:0000256" key="3">
    <source>
        <dbReference type="ARBA" id="ARBA00023125"/>
    </source>
</evidence>
<evidence type="ECO:0000259" key="4">
    <source>
        <dbReference type="Pfam" id="PF01420"/>
    </source>
</evidence>
<dbReference type="InterPro" id="IPR000055">
    <property type="entry name" value="Restrct_endonuc_typeI_TRD"/>
</dbReference>
<evidence type="ECO:0000256" key="2">
    <source>
        <dbReference type="ARBA" id="ARBA00022747"/>
    </source>
</evidence>
<keyword evidence="5" id="KW-0540">Nuclease</keyword>
<keyword evidence="2" id="KW-0680">Restriction system</keyword>
<accession>A0A2A5CIG7</accession>